<dbReference type="Proteomes" id="UP000244773">
    <property type="component" value="Segment"/>
</dbReference>
<sequence length="723" mass="80290">MLDVSISPHLPASNANPVSGKVKNLLVNDKSDALWNASENWPITIRYAFNYPVEIQNYTVSPPKKGFQRGLTEWEVNMYAYGKSTDPWNRVYHKIQRTGPWLTFTTRTFPAEATNVGTIFVTFCNQQRFDLIGFSRLYFNGIEAPILPEISSIDFTAFNKNSTIVLPGLNDIQYTATGSNDTVEIKYDLSVTPDFRTVIHSGSLNQAKSIVGYFSRTRYYIRYAIRVGNDAGFSNYSGWITGDPINKTMTTLTATMERGSDPTTEIDTSFVNSDSELSNTYILLKTENVIPNAQEMERNGIEFDNTVTSYTYTGLEDFTKYFGWIMTKDVYGITAIRYFTPTNITTEDGTPPTISGLTMSVTGTILNASFSVTGNTEITNIYLLTKQSSDSPNLSQMINDGISLSGLSSSHSFMGLTQGSIYYTWIMGVNALNNYSSIVQIGGGMLIPFDAVDVTPPVLSNLVMELNPSNRDAGITYHYDVSDSGGVAETYIYVSTDPTPPTEYEAKENGISINTSLNTVNLNNLSPNTTYHSWLYSRDLAGNVSLQAFSPSSLTTDNGVDLSFDPESWQLTSLYDDFYHNGDRHTMLTNNSTFKQSWFIDYNSSGTRTISVSNKTGYVIVWDDSTEDGPNAGNSYNIYNTNWTHIFDVQVLNNDTNTVKTLPCYRTTVGNNWSSGEITGKITFLYPVDVTKTLIPKGVASASNIQPDPIFLETQAVITFEVM</sequence>
<reference evidence="1" key="1">
    <citation type="journal article" date="2018" name="Virology">
        <title>A giant virus infecting green algae encodes key fermentation genes.</title>
        <authorList>
            <person name="Schvarcz C.R."/>
            <person name="Steward G.F."/>
        </authorList>
    </citation>
    <scope>NUCLEOTIDE SEQUENCE [LARGE SCALE GENOMIC DNA]</scope>
</reference>
<dbReference type="EMBL" id="KY322437">
    <property type="protein sequence ID" value="AUF82579.1"/>
    <property type="molecule type" value="Genomic_DNA"/>
</dbReference>
<name>A0A2P0VP77_9VIRU</name>
<gene>
    <name evidence="1" type="ORF">TetV_497</name>
</gene>
<protein>
    <submittedName>
        <fullName evidence="1">Fibronectin type III domain-containing protein</fullName>
    </submittedName>
</protein>
<keyword evidence="2" id="KW-1185">Reference proteome</keyword>
<proteinExistence type="predicted"/>
<dbReference type="InterPro" id="IPR036116">
    <property type="entry name" value="FN3_sf"/>
</dbReference>
<evidence type="ECO:0000313" key="2">
    <source>
        <dbReference type="Proteomes" id="UP000244773"/>
    </source>
</evidence>
<accession>A0A2P0VP77</accession>
<evidence type="ECO:0000313" key="1">
    <source>
        <dbReference type="EMBL" id="AUF82579.1"/>
    </source>
</evidence>
<dbReference type="SUPFAM" id="SSF49265">
    <property type="entry name" value="Fibronectin type III"/>
    <property type="match status" value="1"/>
</dbReference>
<organism evidence="1">
    <name type="scientific">Tetraselmis virus 1</name>
    <dbReference type="NCBI Taxonomy" id="2060617"/>
    <lineage>
        <taxon>Viruses</taxon>
        <taxon>Varidnaviria</taxon>
        <taxon>Bamfordvirae</taxon>
        <taxon>Nucleocytoviricota</taxon>
        <taxon>Megaviricetes</taxon>
        <taxon>Imitervirales</taxon>
        <taxon>Allomimiviridae</taxon>
        <taxon>Oceanusvirus</taxon>
        <taxon>Oceanusvirus kaneohense</taxon>
    </lineage>
</organism>